<name>A0ABS5K7I5_9BACT</name>
<dbReference type="Pfam" id="PF00728">
    <property type="entry name" value="Glyco_hydro_20"/>
    <property type="match status" value="1"/>
</dbReference>
<proteinExistence type="inferred from homology"/>
<feature type="domain" description="Beta-hexosaminidase bacterial type N-terminal" evidence="8">
    <location>
        <begin position="23"/>
        <end position="149"/>
    </location>
</feature>
<dbReference type="PANTHER" id="PTHR22600">
    <property type="entry name" value="BETA-HEXOSAMINIDASE"/>
    <property type="match status" value="1"/>
</dbReference>
<evidence type="ECO:0000256" key="5">
    <source>
        <dbReference type="ARBA" id="ARBA00023295"/>
    </source>
</evidence>
<dbReference type="EMBL" id="JAGUCN010000005">
    <property type="protein sequence ID" value="MBS2210960.1"/>
    <property type="molecule type" value="Genomic_DNA"/>
</dbReference>
<dbReference type="Gene3D" id="3.20.20.80">
    <property type="entry name" value="Glycosidases"/>
    <property type="match status" value="1"/>
</dbReference>
<dbReference type="InterPro" id="IPR008979">
    <property type="entry name" value="Galactose-bd-like_sf"/>
</dbReference>
<dbReference type="InterPro" id="IPR017853">
    <property type="entry name" value="GH"/>
</dbReference>
<evidence type="ECO:0000259" key="7">
    <source>
        <dbReference type="Pfam" id="PF00754"/>
    </source>
</evidence>
<protein>
    <recommendedName>
        <fullName evidence="3">beta-N-acetylhexosaminidase</fullName>
        <ecNumber evidence="3">3.2.1.52</ecNumber>
    </recommendedName>
</protein>
<dbReference type="PRINTS" id="PR00738">
    <property type="entry name" value="GLHYDRLASE20"/>
</dbReference>
<dbReference type="InterPro" id="IPR015883">
    <property type="entry name" value="Glyco_hydro_20_cat"/>
</dbReference>
<evidence type="ECO:0000313" key="10">
    <source>
        <dbReference type="EMBL" id="MBS2210960.1"/>
    </source>
</evidence>
<evidence type="ECO:0000259" key="6">
    <source>
        <dbReference type="Pfam" id="PF00728"/>
    </source>
</evidence>
<dbReference type="InterPro" id="IPR059177">
    <property type="entry name" value="GH29D-like_dom"/>
</dbReference>
<dbReference type="SUPFAM" id="SSF49785">
    <property type="entry name" value="Galactose-binding domain-like"/>
    <property type="match status" value="1"/>
</dbReference>
<dbReference type="InterPro" id="IPR029018">
    <property type="entry name" value="Hex-like_dom2"/>
</dbReference>
<dbReference type="SUPFAM" id="SSF51445">
    <property type="entry name" value="(Trans)glycosidases"/>
    <property type="match status" value="1"/>
</dbReference>
<dbReference type="CDD" id="cd06563">
    <property type="entry name" value="GH20_chitobiase-like"/>
    <property type="match status" value="1"/>
</dbReference>
<evidence type="ECO:0000256" key="4">
    <source>
        <dbReference type="ARBA" id="ARBA00022801"/>
    </source>
</evidence>
<dbReference type="Pfam" id="PF02838">
    <property type="entry name" value="Glyco_hydro_20b"/>
    <property type="match status" value="1"/>
</dbReference>
<evidence type="ECO:0000256" key="3">
    <source>
        <dbReference type="ARBA" id="ARBA00012663"/>
    </source>
</evidence>
<evidence type="ECO:0000259" key="9">
    <source>
        <dbReference type="Pfam" id="PF13290"/>
    </source>
</evidence>
<organism evidence="10 11">
    <name type="scientific">Carboxylicivirga mesophila</name>
    <dbReference type="NCBI Taxonomy" id="1166478"/>
    <lineage>
        <taxon>Bacteria</taxon>
        <taxon>Pseudomonadati</taxon>
        <taxon>Bacteroidota</taxon>
        <taxon>Bacteroidia</taxon>
        <taxon>Marinilabiliales</taxon>
        <taxon>Marinilabiliaceae</taxon>
        <taxon>Carboxylicivirga</taxon>
    </lineage>
</organism>
<keyword evidence="5" id="KW-0326">Glycosidase</keyword>
<reference evidence="10 11" key="1">
    <citation type="journal article" date="2014" name="Int. J. Syst. Evol. Microbiol.">
        <title>Carboxylicivirga gen. nov. in the family Marinilabiliaceae with two novel species, Carboxylicivirga mesophila sp. nov. and Carboxylicivirga taeanensis sp. nov., and reclassification of Cytophaga fermentans as Saccharicrinis fermentans gen. nov., comb. nov.</title>
        <authorList>
            <person name="Yang S.H."/>
            <person name="Seo H.S."/>
            <person name="Woo J.H."/>
            <person name="Oh H.M."/>
            <person name="Jang H."/>
            <person name="Lee J.H."/>
            <person name="Kim S.J."/>
            <person name="Kwon K.K."/>
        </authorList>
    </citation>
    <scope>NUCLEOTIDE SEQUENCE [LARGE SCALE GENOMIC DNA]</scope>
    <source>
        <strain evidence="10 11">JCM 18290</strain>
    </source>
</reference>
<sequence>MRLLIYSLLIMLWAVEAFSQHQIGIIPQPVSVEVQNGFFNIKEQTALCYNVEQSELEQAAVFFAKAIDHISGFELSHNLDVESKIQLVLDSESDIHKEGYQLTVKSNQIEIRASDKAGIIYGMQSLLQLLPPVRTNADLVIPCMRIDDYPRFKWRGMHLDVSRHFFGPEVIRQYIDLMASYKMNVFHWHLVDDTGWRIEIKQYPKLTEVGAWRVDYNHLPWSERPQAKPGEAPTYGGYYTQDQIKDIIIYAAERNITIVPEIEMPGHVASAIASYPEYSCSQKAQLPLTGGDYTGISSNYCAGDDAVFTFLENILTEVVDLFPSEYIHIGGDEVNKNSWKKCERCQQRIQDEDLKDENELQSYFIKRIEKFLISKNRKLIGWDEILEGGLAPEATVMSWRGESGGIEAAKMAHDVVMTPGKPCYFDHYQAGPEGEPLAIGGFNTLKTVYDYEPIPDELSAENAAHVLGAQANVWTEYIPTVSHLEYMVLPRMAALAEVVWTPAEKKDWIGFNQRIQKQFRTYDQKGQNYCTGNSTVAIKPISENGKLMVALSTELLGGEVVYTLDGSVPTANSHLYTEPVEIKASVQLKAASVVDGQVKGHVPASQSFVMHQAIGRGVDYTNEVSPFYLADGPNSLTDGVRGTTTVGQYWHGFDARDMIATIDLGETKAISSIALGCLQKYRDWIFMPQKVVFEVSTNGRKFKEIGEVINFVESDEQKVIRNFKLSFYETQVRFIRVKAVSNVCPSGHNGAGKPAWIFVDEIIVE</sequence>
<gene>
    <name evidence="10" type="ORF">KEM09_06090</name>
</gene>
<evidence type="ECO:0000256" key="1">
    <source>
        <dbReference type="ARBA" id="ARBA00001231"/>
    </source>
</evidence>
<dbReference type="InterPro" id="IPR000421">
    <property type="entry name" value="FA58C"/>
</dbReference>
<dbReference type="Gene3D" id="3.30.379.10">
    <property type="entry name" value="Chitobiase/beta-hexosaminidase domain 2-like"/>
    <property type="match status" value="1"/>
</dbReference>
<feature type="domain" description="GH29D-like beta-sandwich" evidence="9">
    <location>
        <begin position="547"/>
        <end position="599"/>
    </location>
</feature>
<dbReference type="SUPFAM" id="SSF55545">
    <property type="entry name" value="beta-N-acetylhexosaminidase-like domain"/>
    <property type="match status" value="1"/>
</dbReference>
<feature type="domain" description="F5/8 type C" evidence="7">
    <location>
        <begin position="632"/>
        <end position="741"/>
    </location>
</feature>
<dbReference type="RefSeq" id="WP_212226766.1">
    <property type="nucleotide sequence ID" value="NZ_JAGUCN010000005.1"/>
</dbReference>
<dbReference type="EC" id="3.2.1.52" evidence="3"/>
<evidence type="ECO:0000313" key="11">
    <source>
        <dbReference type="Proteomes" id="UP000721861"/>
    </source>
</evidence>
<evidence type="ECO:0000256" key="2">
    <source>
        <dbReference type="ARBA" id="ARBA00006285"/>
    </source>
</evidence>
<accession>A0ABS5K7I5</accession>
<dbReference type="Pfam" id="PF13290">
    <property type="entry name" value="CHB_HEX_C_1"/>
    <property type="match status" value="1"/>
</dbReference>
<dbReference type="InterPro" id="IPR015882">
    <property type="entry name" value="HEX_bac_N"/>
</dbReference>
<dbReference type="PANTHER" id="PTHR22600:SF57">
    <property type="entry name" value="BETA-N-ACETYLHEXOSAMINIDASE"/>
    <property type="match status" value="1"/>
</dbReference>
<dbReference type="Pfam" id="PF00754">
    <property type="entry name" value="F5_F8_type_C"/>
    <property type="match status" value="1"/>
</dbReference>
<comment type="caution">
    <text evidence="10">The sequence shown here is derived from an EMBL/GenBank/DDBJ whole genome shotgun (WGS) entry which is preliminary data.</text>
</comment>
<feature type="domain" description="Glycoside hydrolase family 20 catalytic" evidence="6">
    <location>
        <begin position="152"/>
        <end position="502"/>
    </location>
</feature>
<evidence type="ECO:0000259" key="8">
    <source>
        <dbReference type="Pfam" id="PF02838"/>
    </source>
</evidence>
<keyword evidence="11" id="KW-1185">Reference proteome</keyword>
<dbReference type="InterPro" id="IPR025705">
    <property type="entry name" value="Beta_hexosaminidase_sua/sub"/>
</dbReference>
<comment type="catalytic activity">
    <reaction evidence="1">
        <text>Hydrolysis of terminal non-reducing N-acetyl-D-hexosamine residues in N-acetyl-beta-D-hexosaminides.</text>
        <dbReference type="EC" id="3.2.1.52"/>
    </reaction>
</comment>
<comment type="similarity">
    <text evidence="2">Belongs to the glycosyl hydrolase 20 family.</text>
</comment>
<keyword evidence="4" id="KW-0378">Hydrolase</keyword>
<dbReference type="Gene3D" id="2.60.120.260">
    <property type="entry name" value="Galactose-binding domain-like"/>
    <property type="match status" value="1"/>
</dbReference>
<dbReference type="Proteomes" id="UP000721861">
    <property type="component" value="Unassembled WGS sequence"/>
</dbReference>